<keyword evidence="1" id="KW-0175">Coiled coil</keyword>
<evidence type="ECO:0000256" key="1">
    <source>
        <dbReference type="SAM" id="Coils"/>
    </source>
</evidence>
<accession>A0A8X7C902</accession>
<gene>
    <name evidence="3" type="ORF">TNIN_331041</name>
</gene>
<evidence type="ECO:0000256" key="2">
    <source>
        <dbReference type="SAM" id="MobiDB-lite"/>
    </source>
</evidence>
<protein>
    <submittedName>
        <fullName evidence="3">Uncharacterized protein</fullName>
    </submittedName>
</protein>
<proteinExistence type="predicted"/>
<feature type="compositionally biased region" description="Acidic residues" evidence="2">
    <location>
        <begin position="212"/>
        <end position="229"/>
    </location>
</feature>
<dbReference type="EMBL" id="BMAV01013163">
    <property type="protein sequence ID" value="GFY60465.1"/>
    <property type="molecule type" value="Genomic_DNA"/>
</dbReference>
<reference evidence="3" key="1">
    <citation type="submission" date="2020-08" db="EMBL/GenBank/DDBJ databases">
        <title>Multicomponent nature underlies the extraordinary mechanical properties of spider dragline silk.</title>
        <authorList>
            <person name="Kono N."/>
            <person name="Nakamura H."/>
            <person name="Mori M."/>
            <person name="Yoshida Y."/>
            <person name="Ohtoshi R."/>
            <person name="Malay A.D."/>
            <person name="Moran D.A.P."/>
            <person name="Tomita M."/>
            <person name="Numata K."/>
            <person name="Arakawa K."/>
        </authorList>
    </citation>
    <scope>NUCLEOTIDE SEQUENCE</scope>
</reference>
<feature type="region of interest" description="Disordered" evidence="2">
    <location>
        <begin position="203"/>
        <end position="237"/>
    </location>
</feature>
<organism evidence="3 4">
    <name type="scientific">Trichonephila inaurata madagascariensis</name>
    <dbReference type="NCBI Taxonomy" id="2747483"/>
    <lineage>
        <taxon>Eukaryota</taxon>
        <taxon>Metazoa</taxon>
        <taxon>Ecdysozoa</taxon>
        <taxon>Arthropoda</taxon>
        <taxon>Chelicerata</taxon>
        <taxon>Arachnida</taxon>
        <taxon>Araneae</taxon>
        <taxon>Araneomorphae</taxon>
        <taxon>Entelegynae</taxon>
        <taxon>Araneoidea</taxon>
        <taxon>Nephilidae</taxon>
        <taxon>Trichonephila</taxon>
        <taxon>Trichonephila inaurata</taxon>
    </lineage>
</organism>
<comment type="caution">
    <text evidence="3">The sequence shown here is derived from an EMBL/GenBank/DDBJ whole genome shotgun (WGS) entry which is preliminary data.</text>
</comment>
<name>A0A8X7C902_9ARAC</name>
<evidence type="ECO:0000313" key="3">
    <source>
        <dbReference type="EMBL" id="GFY60465.1"/>
    </source>
</evidence>
<dbReference type="Proteomes" id="UP000886998">
    <property type="component" value="Unassembled WGS sequence"/>
</dbReference>
<feature type="region of interest" description="Disordered" evidence="2">
    <location>
        <begin position="1"/>
        <end position="26"/>
    </location>
</feature>
<evidence type="ECO:0000313" key="4">
    <source>
        <dbReference type="Proteomes" id="UP000886998"/>
    </source>
</evidence>
<keyword evidence="4" id="KW-1185">Reference proteome</keyword>
<dbReference type="AlphaFoldDB" id="A0A8X7C902"/>
<feature type="compositionally biased region" description="Polar residues" evidence="2">
    <location>
        <begin position="7"/>
        <end position="19"/>
    </location>
</feature>
<sequence length="237" mass="27185">MDRESSKGNVQDEGSTTVELTEGCQVNAAQDTAMQEENRETPDIRLELIVDNLNRQVSQLHLHLVNKSEILEKCLEETKKVRAFLKAEREKLQAEYSSCMKERDLLKAELAKLEAQHSSGTRKRCFYIDECEKYKQKLLPEKIYSYLVNDNCICQEQANLHCCSNHNYCSDTCRSFDTSENDNYCLGILGQGVTIQRCSEEEMITELSSDSDQTETEDEPDHTETEEDHPETGEKPI</sequence>
<feature type="coiled-coil region" evidence="1">
    <location>
        <begin position="75"/>
        <end position="116"/>
    </location>
</feature>